<sequence length="539" mass="59879">MNHNTSALLILLLLVWSAEATAAVTKRQLSNAPLRNFLFIENQEDNNLFVSPTDSLDPRLTGANVWTSLKGKGQVSLAYVDNGENRAVDNWNIDMWEEGPIRHPYINQRCIMTYTRCDSNTAEAINKPAVVDSKGFYGLLGAANGWGHAKISPGFFDYLRNMPVGAILHREMNLCRTRDQYDATTGARCADQKSGDWYVRQMQHKKAGHLRFIQTNAISEVIVDSNGNPYVLPGSQGCQNYRLSTRDGILCRFLDYNFTEDGSQTFSNPYLYTNVKEAALNSAIGSADIQMSADLSYWVSKGNSYDVRYLRGQSSVYLFLSSNFFKQVVKLGLQARLTRDLINFNMKSGLAPESGYYEFSGTTEIKIKPRQFSVSILSSDGVTSPYQEGKVGQDVLSFPYNISDSGPASADLLEIAVAQDTGTPDQGRCTFYPPGQFKSDKGVPIPIRLTFDSTLHGTGYQHAIRCDNTPVDIRALGIRDSQPPLAWTDPNGDKGITRFYSLALEFDLTDPAVQRTSNGWPWEGVVQQSGTITVKGTWR</sequence>
<evidence type="ECO:0000313" key="3">
    <source>
        <dbReference type="Proteomes" id="UP000594034"/>
    </source>
</evidence>
<keyword evidence="3" id="KW-1185">Reference proteome</keyword>
<dbReference type="AlphaFoldDB" id="A0A5J6WVE7"/>
<feature type="signal peptide" evidence="1">
    <location>
        <begin position="1"/>
        <end position="22"/>
    </location>
</feature>
<accession>A0A5J6WVE7</accession>
<organism evidence="2 3">
    <name type="scientific">Aeromonas simiae</name>
    <dbReference type="NCBI Taxonomy" id="218936"/>
    <lineage>
        <taxon>Bacteria</taxon>
        <taxon>Pseudomonadati</taxon>
        <taxon>Pseudomonadota</taxon>
        <taxon>Gammaproteobacteria</taxon>
        <taxon>Aeromonadales</taxon>
        <taxon>Aeromonadaceae</taxon>
        <taxon>Aeromonas</taxon>
    </lineage>
</organism>
<reference evidence="2 3" key="1">
    <citation type="submission" date="2019-05" db="EMBL/GenBank/DDBJ databases">
        <title>OXA-830, a novel chromosomally encoded expanded-spectrum class D beta-lactamase in Aeromonas simiae.</title>
        <authorList>
            <person name="Zhou W."/>
            <person name="Chen Q."/>
        </authorList>
    </citation>
    <scope>NUCLEOTIDE SEQUENCE [LARGE SCALE GENOMIC DNA]</scope>
    <source>
        <strain evidence="2 3">A6</strain>
    </source>
</reference>
<feature type="chain" id="PRO_5023820981" description="Fimbrial protein" evidence="1">
    <location>
        <begin position="23"/>
        <end position="539"/>
    </location>
</feature>
<dbReference type="RefSeq" id="WP_193002921.1">
    <property type="nucleotide sequence ID" value="NZ_CP040449.1"/>
</dbReference>
<keyword evidence="1" id="KW-0732">Signal</keyword>
<evidence type="ECO:0008006" key="4">
    <source>
        <dbReference type="Google" id="ProtNLM"/>
    </source>
</evidence>
<evidence type="ECO:0000313" key="2">
    <source>
        <dbReference type="EMBL" id="QFI53295.1"/>
    </source>
</evidence>
<protein>
    <recommendedName>
        <fullName evidence="4">Fimbrial protein</fullName>
    </recommendedName>
</protein>
<dbReference type="EMBL" id="CP040449">
    <property type="protein sequence ID" value="QFI53295.1"/>
    <property type="molecule type" value="Genomic_DNA"/>
</dbReference>
<dbReference type="KEGG" id="asim:FE240_00305"/>
<name>A0A5J6WVE7_9GAMM</name>
<proteinExistence type="predicted"/>
<evidence type="ECO:0000256" key="1">
    <source>
        <dbReference type="SAM" id="SignalP"/>
    </source>
</evidence>
<gene>
    <name evidence="2" type="ORF">FE240_00305</name>
</gene>
<dbReference type="Proteomes" id="UP000594034">
    <property type="component" value="Chromosome"/>
</dbReference>